<keyword evidence="4" id="KW-1185">Reference proteome</keyword>
<protein>
    <submittedName>
        <fullName evidence="3">Type 1 fimbrial protein</fullName>
    </submittedName>
</protein>
<dbReference type="Pfam" id="PF00419">
    <property type="entry name" value="Fimbrial"/>
    <property type="match status" value="1"/>
</dbReference>
<evidence type="ECO:0000313" key="3">
    <source>
        <dbReference type="EMBL" id="MBF7981210.1"/>
    </source>
</evidence>
<dbReference type="PANTHER" id="PTHR33420:SF26">
    <property type="entry name" value="FIMBRIAL SUBUNIT"/>
    <property type="match status" value="1"/>
</dbReference>
<dbReference type="SUPFAM" id="SSF49401">
    <property type="entry name" value="Bacterial adhesins"/>
    <property type="match status" value="1"/>
</dbReference>
<reference evidence="3 4" key="1">
    <citation type="submission" date="2020-11" db="EMBL/GenBank/DDBJ databases">
        <title>Taxonomic investigation of Rahnella strains.</title>
        <authorList>
            <person name="Lee S.D."/>
        </authorList>
    </citation>
    <scope>NUCLEOTIDE SEQUENCE [LARGE SCALE GENOMIC DNA]</scope>
    <source>
        <strain evidence="3 4">SAP-17</strain>
    </source>
</reference>
<feature type="domain" description="Fimbrial-type adhesion" evidence="2">
    <location>
        <begin position="41"/>
        <end position="184"/>
    </location>
</feature>
<evidence type="ECO:0000256" key="1">
    <source>
        <dbReference type="SAM" id="SignalP"/>
    </source>
</evidence>
<dbReference type="PANTHER" id="PTHR33420">
    <property type="entry name" value="FIMBRIAL SUBUNIT ELFA-RELATED"/>
    <property type="match status" value="1"/>
</dbReference>
<dbReference type="InterPro" id="IPR000259">
    <property type="entry name" value="Adhesion_dom_fimbrial"/>
</dbReference>
<name>A0ABS0EAT5_9GAMM</name>
<feature type="signal peptide" evidence="1">
    <location>
        <begin position="1"/>
        <end position="30"/>
    </location>
</feature>
<dbReference type="RefSeq" id="WP_195815218.1">
    <property type="nucleotide sequence ID" value="NZ_JADOBI010000008.1"/>
</dbReference>
<gene>
    <name evidence="3" type="ORF">IV433_17485</name>
</gene>
<organism evidence="3 4">
    <name type="scientific">Rahnella laticis</name>
    <dbReference type="NCBI Taxonomy" id="2787622"/>
    <lineage>
        <taxon>Bacteria</taxon>
        <taxon>Pseudomonadati</taxon>
        <taxon>Pseudomonadota</taxon>
        <taxon>Gammaproteobacteria</taxon>
        <taxon>Enterobacterales</taxon>
        <taxon>Yersiniaceae</taxon>
        <taxon>Rahnella</taxon>
    </lineage>
</organism>
<dbReference type="InterPro" id="IPR036937">
    <property type="entry name" value="Adhesion_dom_fimbrial_sf"/>
</dbReference>
<dbReference type="Proteomes" id="UP000636811">
    <property type="component" value="Unassembled WGS sequence"/>
</dbReference>
<accession>A0ABS0EAT5</accession>
<feature type="chain" id="PRO_5046896498" evidence="1">
    <location>
        <begin position="31"/>
        <end position="185"/>
    </location>
</feature>
<dbReference type="InterPro" id="IPR050263">
    <property type="entry name" value="Bact_Fimbrial_Adh_Pro"/>
</dbReference>
<dbReference type="InterPro" id="IPR008966">
    <property type="entry name" value="Adhesion_dom_sf"/>
</dbReference>
<comment type="caution">
    <text evidence="3">The sequence shown here is derived from an EMBL/GenBank/DDBJ whole genome shotgun (WGS) entry which is preliminary data.</text>
</comment>
<dbReference type="EMBL" id="JADOBI010000008">
    <property type="protein sequence ID" value="MBF7981210.1"/>
    <property type="molecule type" value="Genomic_DNA"/>
</dbReference>
<evidence type="ECO:0000313" key="4">
    <source>
        <dbReference type="Proteomes" id="UP000636811"/>
    </source>
</evidence>
<proteinExistence type="predicted"/>
<dbReference type="Gene3D" id="2.60.40.1090">
    <property type="entry name" value="Fimbrial-type adhesion domain"/>
    <property type="match status" value="1"/>
</dbReference>
<evidence type="ECO:0000259" key="2">
    <source>
        <dbReference type="Pfam" id="PF00419"/>
    </source>
</evidence>
<sequence>MSLACSICKKALPSLLALSALGATFSFALASPSAPEFGHVHMQGSIIDTPCAISTADIHQSIEMSVSTVGEMVLNGRGSQKAFSLNLVNCDLNSHSQEQPDSTHFSTTFDGPSDHGLFRISGAEGVGLQITDALGHPATPGQPLPSGALVPGTQRLDYILRLVSNDQPLKVGEYHAILRFKVDYF</sequence>
<keyword evidence="1" id="KW-0732">Signal</keyword>